<keyword evidence="1" id="KW-1133">Transmembrane helix</keyword>
<feature type="transmembrane region" description="Helical" evidence="1">
    <location>
        <begin position="9"/>
        <end position="28"/>
    </location>
</feature>
<proteinExistence type="predicted"/>
<evidence type="ECO:0000313" key="2">
    <source>
        <dbReference type="EMBL" id="SVC33609.1"/>
    </source>
</evidence>
<feature type="transmembrane region" description="Helical" evidence="1">
    <location>
        <begin position="101"/>
        <end position="123"/>
    </location>
</feature>
<keyword evidence="1" id="KW-0812">Transmembrane</keyword>
<sequence>MTLGLLRVFAWSMVSLTLLFLFNNYLIFWNDWPGLWNFFAHHEMFGISALREPLDSSALTLGWIQSFALVSMLSAIFLFVFKTPKRTLIEDADILSRFAAYLTRACFWAVLLVGFFDIIISFLRVEGFLKSILGDTFTIELGRPAFRGTYVHYPIIIISFVIAFFVRGLGFTWLALLVVIAEFQIVISRFVYSYEQAFMGDLVRMWYAALFLFSSSYALITEGHVRV</sequence>
<feature type="transmembrane region" description="Helical" evidence="1">
    <location>
        <begin position="173"/>
        <end position="192"/>
    </location>
</feature>
<feature type="transmembrane region" description="Helical" evidence="1">
    <location>
        <begin position="150"/>
        <end position="166"/>
    </location>
</feature>
<evidence type="ECO:0000256" key="1">
    <source>
        <dbReference type="SAM" id="Phobius"/>
    </source>
</evidence>
<organism evidence="2">
    <name type="scientific">marine metagenome</name>
    <dbReference type="NCBI Taxonomy" id="408172"/>
    <lineage>
        <taxon>unclassified sequences</taxon>
        <taxon>metagenomes</taxon>
        <taxon>ecological metagenomes</taxon>
    </lineage>
</organism>
<reference evidence="2" key="1">
    <citation type="submission" date="2018-05" db="EMBL/GenBank/DDBJ databases">
        <authorList>
            <person name="Lanie J.A."/>
            <person name="Ng W.-L."/>
            <person name="Kazmierczak K.M."/>
            <person name="Andrzejewski T.M."/>
            <person name="Davidsen T.M."/>
            <person name="Wayne K.J."/>
            <person name="Tettelin H."/>
            <person name="Glass J.I."/>
            <person name="Rusch D."/>
            <person name="Podicherti R."/>
            <person name="Tsui H.-C.T."/>
            <person name="Winkler M.E."/>
        </authorList>
    </citation>
    <scope>NUCLEOTIDE SEQUENCE</scope>
</reference>
<dbReference type="AlphaFoldDB" id="A0A382LAE0"/>
<accession>A0A382LAE0</accession>
<name>A0A382LAE0_9ZZZZ</name>
<feature type="transmembrane region" description="Helical" evidence="1">
    <location>
        <begin position="60"/>
        <end position="81"/>
    </location>
</feature>
<dbReference type="EMBL" id="UINC01085761">
    <property type="protein sequence ID" value="SVC33609.1"/>
    <property type="molecule type" value="Genomic_DNA"/>
</dbReference>
<protein>
    <submittedName>
        <fullName evidence="2">Uncharacterized protein</fullName>
    </submittedName>
</protein>
<keyword evidence="1" id="KW-0472">Membrane</keyword>
<feature type="non-terminal residue" evidence="2">
    <location>
        <position position="227"/>
    </location>
</feature>
<gene>
    <name evidence="2" type="ORF">METZ01_LOCUS286463</name>
</gene>
<feature type="transmembrane region" description="Helical" evidence="1">
    <location>
        <begin position="204"/>
        <end position="220"/>
    </location>
</feature>